<dbReference type="PROSITE" id="PS50280">
    <property type="entry name" value="SET"/>
    <property type="match status" value="1"/>
</dbReference>
<evidence type="ECO:0000256" key="1">
    <source>
        <dbReference type="SAM" id="MobiDB-lite"/>
    </source>
</evidence>
<feature type="region of interest" description="Disordered" evidence="1">
    <location>
        <begin position="147"/>
        <end position="168"/>
    </location>
</feature>
<dbReference type="SMART" id="SM00317">
    <property type="entry name" value="SET"/>
    <property type="match status" value="1"/>
</dbReference>
<feature type="domain" description="SET" evidence="2">
    <location>
        <begin position="15"/>
        <end position="139"/>
    </location>
</feature>
<sequence length="168" mass="18651">MDVDRKSGLLLTRCKDIVLVLDTPKGRGVFASAFIPAGTVIDTCPVLVLDEQENKIHIEKTELYHYTYNWPIKTTTNPEQKRTATIRSTQAVVLGLGSMFNHSSRDQNVGWTRDTQQLLITYHASRDINAGEELNISYGARLTFVDADPPSPVDEGDGSEMLSQIELG</sequence>
<keyword evidence="4" id="KW-1185">Reference proteome</keyword>
<evidence type="ECO:0000313" key="3">
    <source>
        <dbReference type="EMBL" id="KAF2150615.1"/>
    </source>
</evidence>
<accession>A0A9P4ME13</accession>
<name>A0A9P4ME13_9PEZI</name>
<dbReference type="EMBL" id="ML996089">
    <property type="protein sequence ID" value="KAF2150615.1"/>
    <property type="molecule type" value="Genomic_DNA"/>
</dbReference>
<dbReference type="CDD" id="cd10540">
    <property type="entry name" value="SET_SpSet7-like"/>
    <property type="match status" value="1"/>
</dbReference>
<dbReference type="Pfam" id="PF00856">
    <property type="entry name" value="SET"/>
    <property type="match status" value="1"/>
</dbReference>
<dbReference type="InterPro" id="IPR046341">
    <property type="entry name" value="SET_dom_sf"/>
</dbReference>
<dbReference type="Gene3D" id="2.170.270.10">
    <property type="entry name" value="SET domain"/>
    <property type="match status" value="1"/>
</dbReference>
<evidence type="ECO:0000313" key="4">
    <source>
        <dbReference type="Proteomes" id="UP000799439"/>
    </source>
</evidence>
<protein>
    <recommendedName>
        <fullName evidence="2">SET domain-containing protein</fullName>
    </recommendedName>
</protein>
<dbReference type="SUPFAM" id="SSF82199">
    <property type="entry name" value="SET domain"/>
    <property type="match status" value="1"/>
</dbReference>
<dbReference type="OrthoDB" id="3180714at2759"/>
<proteinExistence type="predicted"/>
<gene>
    <name evidence="3" type="ORF">K461DRAFT_179107</name>
</gene>
<dbReference type="AlphaFoldDB" id="A0A9P4ME13"/>
<dbReference type="InterPro" id="IPR001214">
    <property type="entry name" value="SET_dom"/>
</dbReference>
<dbReference type="Proteomes" id="UP000799439">
    <property type="component" value="Unassembled WGS sequence"/>
</dbReference>
<reference evidence="3" key="1">
    <citation type="journal article" date="2020" name="Stud. Mycol.">
        <title>101 Dothideomycetes genomes: a test case for predicting lifestyles and emergence of pathogens.</title>
        <authorList>
            <person name="Haridas S."/>
            <person name="Albert R."/>
            <person name="Binder M."/>
            <person name="Bloem J."/>
            <person name="Labutti K."/>
            <person name="Salamov A."/>
            <person name="Andreopoulos B."/>
            <person name="Baker S."/>
            <person name="Barry K."/>
            <person name="Bills G."/>
            <person name="Bluhm B."/>
            <person name="Cannon C."/>
            <person name="Castanera R."/>
            <person name="Culley D."/>
            <person name="Daum C."/>
            <person name="Ezra D."/>
            <person name="Gonzalez J."/>
            <person name="Henrissat B."/>
            <person name="Kuo A."/>
            <person name="Liang C."/>
            <person name="Lipzen A."/>
            <person name="Lutzoni F."/>
            <person name="Magnuson J."/>
            <person name="Mondo S."/>
            <person name="Nolan M."/>
            <person name="Ohm R."/>
            <person name="Pangilinan J."/>
            <person name="Park H.-J."/>
            <person name="Ramirez L."/>
            <person name="Alfaro M."/>
            <person name="Sun H."/>
            <person name="Tritt A."/>
            <person name="Yoshinaga Y."/>
            <person name="Zwiers L.-H."/>
            <person name="Turgeon B."/>
            <person name="Goodwin S."/>
            <person name="Spatafora J."/>
            <person name="Crous P."/>
            <person name="Grigoriev I."/>
        </authorList>
    </citation>
    <scope>NUCLEOTIDE SEQUENCE</scope>
    <source>
        <strain evidence="3">CBS 260.36</strain>
    </source>
</reference>
<evidence type="ECO:0000259" key="2">
    <source>
        <dbReference type="PROSITE" id="PS50280"/>
    </source>
</evidence>
<comment type="caution">
    <text evidence="3">The sequence shown here is derived from an EMBL/GenBank/DDBJ whole genome shotgun (WGS) entry which is preliminary data.</text>
</comment>
<organism evidence="3 4">
    <name type="scientific">Myriangium duriaei CBS 260.36</name>
    <dbReference type="NCBI Taxonomy" id="1168546"/>
    <lineage>
        <taxon>Eukaryota</taxon>
        <taxon>Fungi</taxon>
        <taxon>Dikarya</taxon>
        <taxon>Ascomycota</taxon>
        <taxon>Pezizomycotina</taxon>
        <taxon>Dothideomycetes</taxon>
        <taxon>Dothideomycetidae</taxon>
        <taxon>Myriangiales</taxon>
        <taxon>Myriangiaceae</taxon>
        <taxon>Myriangium</taxon>
    </lineage>
</organism>